<proteinExistence type="predicted"/>
<dbReference type="EMBL" id="CM000844">
    <property type="protein sequence ID" value="KRH30966.1"/>
    <property type="molecule type" value="Genomic_DNA"/>
</dbReference>
<evidence type="ECO:0000313" key="1">
    <source>
        <dbReference type="EMBL" id="KRH30966.1"/>
    </source>
</evidence>
<dbReference type="AlphaFoldDB" id="A0A0R0HKJ2"/>
<reference evidence="1 2" key="1">
    <citation type="journal article" date="2010" name="Nature">
        <title>Genome sequence of the palaeopolyploid soybean.</title>
        <authorList>
            <person name="Schmutz J."/>
            <person name="Cannon S.B."/>
            <person name="Schlueter J."/>
            <person name="Ma J."/>
            <person name="Mitros T."/>
            <person name="Nelson W."/>
            <person name="Hyten D.L."/>
            <person name="Song Q."/>
            <person name="Thelen J.J."/>
            <person name="Cheng J."/>
            <person name="Xu D."/>
            <person name="Hellsten U."/>
            <person name="May G.D."/>
            <person name="Yu Y."/>
            <person name="Sakurai T."/>
            <person name="Umezawa T."/>
            <person name="Bhattacharyya M.K."/>
            <person name="Sandhu D."/>
            <person name="Valliyodan B."/>
            <person name="Lindquist E."/>
            <person name="Peto M."/>
            <person name="Grant D."/>
            <person name="Shu S."/>
            <person name="Goodstein D."/>
            <person name="Barry K."/>
            <person name="Futrell-Griggs M."/>
            <person name="Abernathy B."/>
            <person name="Du J."/>
            <person name="Tian Z."/>
            <person name="Zhu L."/>
            <person name="Gill N."/>
            <person name="Joshi T."/>
            <person name="Libault M."/>
            <person name="Sethuraman A."/>
            <person name="Zhang X.-C."/>
            <person name="Shinozaki K."/>
            <person name="Nguyen H.T."/>
            <person name="Wing R.A."/>
            <person name="Cregan P."/>
            <person name="Specht J."/>
            <person name="Grimwood J."/>
            <person name="Rokhsar D."/>
            <person name="Stacey G."/>
            <person name="Shoemaker R.C."/>
            <person name="Jackson S.A."/>
        </authorList>
    </citation>
    <scope>NUCLEOTIDE SEQUENCE [LARGE SCALE GENOMIC DNA]</scope>
    <source>
        <strain evidence="2">cv. Williams 82</strain>
        <tissue evidence="1">Callus</tissue>
    </source>
</reference>
<dbReference type="InParanoid" id="A0A0R0HKJ2"/>
<evidence type="ECO:0000313" key="3">
    <source>
        <dbReference type="Proteomes" id="UP000008827"/>
    </source>
</evidence>
<dbReference type="Gramene" id="KRH30966">
    <property type="protein sequence ID" value="KRH30966"/>
    <property type="gene ID" value="GLYMA_11G218200"/>
</dbReference>
<name>A0A0R0HKJ2_SOYBN</name>
<dbReference type="PaxDb" id="3847-GLYMA11G33908.1"/>
<accession>A0A0R0HKJ2</accession>
<keyword evidence="3" id="KW-1185">Reference proteome</keyword>
<organism evidence="1">
    <name type="scientific">Glycine max</name>
    <name type="common">Soybean</name>
    <name type="synonym">Glycine hispida</name>
    <dbReference type="NCBI Taxonomy" id="3847"/>
    <lineage>
        <taxon>Eukaryota</taxon>
        <taxon>Viridiplantae</taxon>
        <taxon>Streptophyta</taxon>
        <taxon>Embryophyta</taxon>
        <taxon>Tracheophyta</taxon>
        <taxon>Spermatophyta</taxon>
        <taxon>Magnoliopsida</taxon>
        <taxon>eudicotyledons</taxon>
        <taxon>Gunneridae</taxon>
        <taxon>Pentapetalae</taxon>
        <taxon>rosids</taxon>
        <taxon>fabids</taxon>
        <taxon>Fabales</taxon>
        <taxon>Fabaceae</taxon>
        <taxon>Papilionoideae</taxon>
        <taxon>50 kb inversion clade</taxon>
        <taxon>NPAAA clade</taxon>
        <taxon>indigoferoid/millettioid clade</taxon>
        <taxon>Phaseoleae</taxon>
        <taxon>Glycine</taxon>
        <taxon>Glycine subgen. Soja</taxon>
    </lineage>
</organism>
<sequence length="68" mass="7596">MLTWIALLTKVQEWVGSIFKKTIEAAARAAVVSAAMRIRAFHGNGGVLFLQERRSSRLPLEILLSSRE</sequence>
<gene>
    <name evidence="1" type="ORF">GLYMA_11G218200</name>
</gene>
<protein>
    <submittedName>
        <fullName evidence="1 2">Uncharacterized protein</fullName>
    </submittedName>
</protein>
<dbReference type="EnsemblPlants" id="KRH30966">
    <property type="protein sequence ID" value="KRH30966"/>
    <property type="gene ID" value="GLYMA_11G218200"/>
</dbReference>
<evidence type="ECO:0000313" key="2">
    <source>
        <dbReference type="EnsemblPlants" id="KRH30966"/>
    </source>
</evidence>
<reference evidence="2" key="2">
    <citation type="submission" date="2018-02" db="UniProtKB">
        <authorList>
            <consortium name="EnsemblPlants"/>
        </authorList>
    </citation>
    <scope>IDENTIFICATION</scope>
    <source>
        <strain evidence="2">Williams 82</strain>
    </source>
</reference>
<reference evidence="1" key="3">
    <citation type="submission" date="2018-07" db="EMBL/GenBank/DDBJ databases">
        <title>WGS assembly of Glycine max.</title>
        <authorList>
            <person name="Schmutz J."/>
            <person name="Cannon S."/>
            <person name="Schlueter J."/>
            <person name="Ma J."/>
            <person name="Mitros T."/>
            <person name="Nelson W."/>
            <person name="Hyten D."/>
            <person name="Song Q."/>
            <person name="Thelen J."/>
            <person name="Cheng J."/>
            <person name="Xu D."/>
            <person name="Hellsten U."/>
            <person name="May G."/>
            <person name="Yu Y."/>
            <person name="Sakurai T."/>
            <person name="Umezawa T."/>
            <person name="Bhattacharyya M."/>
            <person name="Sandhu D."/>
            <person name="Valliyodan B."/>
            <person name="Lindquist E."/>
            <person name="Peto M."/>
            <person name="Grant D."/>
            <person name="Shu S."/>
            <person name="Goodstein D."/>
            <person name="Barry K."/>
            <person name="Futrell-Griggs M."/>
            <person name="Abernathy B."/>
            <person name="Du J."/>
            <person name="Tian Z."/>
            <person name="Zhu L."/>
            <person name="Gill N."/>
            <person name="Joshi T."/>
            <person name="Libault M."/>
            <person name="Sethuraman A."/>
            <person name="Zhang X."/>
            <person name="Shinozaki K."/>
            <person name="Nguyen H."/>
            <person name="Wing R."/>
            <person name="Cregan P."/>
            <person name="Specht J."/>
            <person name="Grimwood J."/>
            <person name="Rokhsar D."/>
            <person name="Stacey G."/>
            <person name="Shoemaker R."/>
            <person name="Jackson S."/>
        </authorList>
    </citation>
    <scope>NUCLEOTIDE SEQUENCE</scope>
    <source>
        <tissue evidence="1">Callus</tissue>
    </source>
</reference>
<dbReference type="Proteomes" id="UP000008827">
    <property type="component" value="Chromosome 11"/>
</dbReference>